<keyword evidence="12 15" id="KW-0472">Membrane</keyword>
<dbReference type="PROSITE" id="PS50839">
    <property type="entry name" value="CHASE"/>
    <property type="match status" value="1"/>
</dbReference>
<dbReference type="SMART" id="SM00448">
    <property type="entry name" value="REC"/>
    <property type="match status" value="1"/>
</dbReference>
<evidence type="ECO:0000256" key="10">
    <source>
        <dbReference type="ARBA" id="ARBA00022989"/>
    </source>
</evidence>
<dbReference type="Gene3D" id="3.30.450.350">
    <property type="entry name" value="CHASE domain"/>
    <property type="match status" value="1"/>
</dbReference>
<keyword evidence="8" id="KW-0418">Kinase</keyword>
<feature type="transmembrane region" description="Helical" evidence="15">
    <location>
        <begin position="75"/>
        <end position="95"/>
    </location>
</feature>
<dbReference type="SMART" id="SM00387">
    <property type="entry name" value="HATPase_c"/>
    <property type="match status" value="1"/>
</dbReference>
<keyword evidence="10 15" id="KW-1133">Transmembrane helix</keyword>
<dbReference type="GO" id="GO:0005524">
    <property type="term" value="F:ATP binding"/>
    <property type="evidence" value="ECO:0007669"/>
    <property type="project" value="UniProtKB-KW"/>
</dbReference>
<dbReference type="CDD" id="cd00130">
    <property type="entry name" value="PAS"/>
    <property type="match status" value="1"/>
</dbReference>
<sequence length="1173" mass="129081">MEKLEFPLSQLLGVLAGVLAATLGGLVVVGFFGLSLGVLPLNPGNFPLSFNTALLLLCCGLGVVGQAFRAQQISLITGSIALVLSSLTLLEHLPWIDLGIDSILFELAPQETNPVTAQMALPSILCFLFTGIVLLSRESWIRGWVAVPYRDIMIKSIGGVVIAGAFVSFVFALGKGALGSGDASLVPMTMYNALGQLLLGIGILTLNRFDNSEMSRFPKVTVFTAIISASLVVVFWYGLKEQESQQIKRELALNLDHVKHEFERQIAAQLRALRRMADRWDTRGGTPFLEWQRDAQAYVEDIPGIIAVEWVDAGYFVRWVTPYTGNENVQGMYLGFEPRRREALLKAQSNNELTISHTIELAQGGTGFLVYLPLFSTSVGQSPDRFDGFMLAVYGIAGLLDPITRDVLDDGYIIEVSDRDEVVFGGGQGLAEYWSAPVELALNNLVWNARVTLTERKLEATWSHLSSIVLVIGFFISALLSISYHYFSVSRRQSQHLVQEISSREAFEESLLLTKERLELAAEVSNLGIWEWDLNSGELQWNDNMYAIYEPPPELIEKKLLYSFWRSRLHPADSARAERELALSIQRHESWSSEFRLLMDDRRVKFVRATGALKYDNEGNIVKLVGGNLDITAQRMLENRLRELKDEADAANQSKSEFLANMSHEIRTPMNGILGVAELLGRSSLSSQQQDYLAMIQSSAKSLLSILNDILDLSKIEAGKLELEVQEFDIAEVVGNSVKSFAMIAHKKNIHLAIFVSDTVPPNLMGDVVRLNQILLNLVGNAIKFTERGEVAVSVERTGHEQYAITVSDTGIGIAPDKQALIFSAFSQADNSTTRKYGGTGLGLTIVAQLVKLMGGDVTVVSDLGEGATFRLSLPFEAAHHDWVRAPSALTGLRVLLLSRYELDCRWLKTLAETWGCLVTLSQTNTVVGLENEYLLSELDSSDVFVLDMDTIETDVISFLQTLATRCSVIVMASSNLRLPNENELTQFGVQRSIIKPVKASEFQSALVESVKAETVKTYQVAGESGAGSTVVGTDTSDLVAPMRILVVEDNFVNQCLVEDLLEAEGHSVVLASNGEDAVQSFQSAEFDLILMDMQMPVMDGVEATRTIRALGTPLASSIPIVALTANAFVSDRERCLDAGMNDFLTKPIEADNLIETINRFAPVEQSAKRHPM</sequence>
<dbReference type="InterPro" id="IPR000700">
    <property type="entry name" value="PAS-assoc_C"/>
</dbReference>
<dbReference type="PANTHER" id="PTHR45339:SF1">
    <property type="entry name" value="HYBRID SIGNAL TRANSDUCTION HISTIDINE KINASE J"/>
    <property type="match status" value="1"/>
</dbReference>
<dbReference type="SUPFAM" id="SSF55874">
    <property type="entry name" value="ATPase domain of HSP90 chaperone/DNA topoisomerase II/histidine kinase"/>
    <property type="match status" value="1"/>
</dbReference>
<evidence type="ECO:0000259" key="18">
    <source>
        <dbReference type="PROSITE" id="PS50113"/>
    </source>
</evidence>
<keyword evidence="4 13" id="KW-0597">Phosphoprotein</keyword>
<keyword evidence="5" id="KW-0808">Transferase</keyword>
<dbReference type="InterPro" id="IPR042240">
    <property type="entry name" value="CHASE_sf"/>
</dbReference>
<evidence type="ECO:0000256" key="12">
    <source>
        <dbReference type="ARBA" id="ARBA00023136"/>
    </source>
</evidence>
<dbReference type="Pfam" id="PF00072">
    <property type="entry name" value="Response_reg"/>
    <property type="match status" value="1"/>
</dbReference>
<evidence type="ECO:0000259" key="16">
    <source>
        <dbReference type="PROSITE" id="PS50109"/>
    </source>
</evidence>
<feature type="transmembrane region" description="Helical" evidence="15">
    <location>
        <begin position="465"/>
        <end position="487"/>
    </location>
</feature>
<dbReference type="InterPro" id="IPR001789">
    <property type="entry name" value="Sig_transdc_resp-reg_receiver"/>
</dbReference>
<proteinExistence type="predicted"/>
<feature type="modified residue" description="4-aspartylphosphate" evidence="13">
    <location>
        <position position="1093"/>
    </location>
</feature>
<dbReference type="PROSITE" id="PS50113">
    <property type="entry name" value="PAC"/>
    <property type="match status" value="1"/>
</dbReference>
<dbReference type="KEGG" id="ome:OLMES_4815"/>
<keyword evidence="21" id="KW-1185">Reference proteome</keyword>
<accession>A0A1Y0IHF2</accession>
<organism evidence="20 21">
    <name type="scientific">Oleiphilus messinensis</name>
    <dbReference type="NCBI Taxonomy" id="141451"/>
    <lineage>
        <taxon>Bacteria</taxon>
        <taxon>Pseudomonadati</taxon>
        <taxon>Pseudomonadota</taxon>
        <taxon>Gammaproteobacteria</taxon>
        <taxon>Oceanospirillales</taxon>
        <taxon>Oleiphilaceae</taxon>
        <taxon>Oleiphilus</taxon>
    </lineage>
</organism>
<evidence type="ECO:0000256" key="11">
    <source>
        <dbReference type="ARBA" id="ARBA00023012"/>
    </source>
</evidence>
<evidence type="ECO:0000259" key="17">
    <source>
        <dbReference type="PROSITE" id="PS50110"/>
    </source>
</evidence>
<feature type="transmembrane region" description="Helical" evidence="15">
    <location>
        <begin position="12"/>
        <end position="36"/>
    </location>
</feature>
<evidence type="ECO:0000256" key="14">
    <source>
        <dbReference type="SAM" id="Coils"/>
    </source>
</evidence>
<dbReference type="InterPro" id="IPR003594">
    <property type="entry name" value="HATPase_dom"/>
</dbReference>
<dbReference type="RefSeq" id="WP_087463540.1">
    <property type="nucleotide sequence ID" value="NZ_CP021425.1"/>
</dbReference>
<dbReference type="EC" id="2.7.13.3" evidence="3"/>
<dbReference type="InterPro" id="IPR013655">
    <property type="entry name" value="PAS_fold_3"/>
</dbReference>
<dbReference type="InterPro" id="IPR000014">
    <property type="entry name" value="PAS"/>
</dbReference>
<evidence type="ECO:0000256" key="8">
    <source>
        <dbReference type="ARBA" id="ARBA00022777"/>
    </source>
</evidence>
<dbReference type="PRINTS" id="PR00344">
    <property type="entry name" value="BCTRLSENSOR"/>
</dbReference>
<evidence type="ECO:0000313" key="21">
    <source>
        <dbReference type="Proteomes" id="UP000196027"/>
    </source>
</evidence>
<evidence type="ECO:0000256" key="5">
    <source>
        <dbReference type="ARBA" id="ARBA00022679"/>
    </source>
</evidence>
<dbReference type="InterPro" id="IPR036097">
    <property type="entry name" value="HisK_dim/P_sf"/>
</dbReference>
<dbReference type="EMBL" id="CP021425">
    <property type="protein sequence ID" value="ARU58804.1"/>
    <property type="molecule type" value="Genomic_DNA"/>
</dbReference>
<feature type="coiled-coil region" evidence="14">
    <location>
        <begin position="634"/>
        <end position="661"/>
    </location>
</feature>
<dbReference type="GO" id="GO:0000155">
    <property type="term" value="F:phosphorelay sensor kinase activity"/>
    <property type="evidence" value="ECO:0007669"/>
    <property type="project" value="InterPro"/>
</dbReference>
<dbReference type="InterPro" id="IPR005467">
    <property type="entry name" value="His_kinase_dom"/>
</dbReference>
<dbReference type="FunFam" id="1.10.287.130:FF:000002">
    <property type="entry name" value="Two-component osmosensing histidine kinase"/>
    <property type="match status" value="1"/>
</dbReference>
<dbReference type="GO" id="GO:0016020">
    <property type="term" value="C:membrane"/>
    <property type="evidence" value="ECO:0007669"/>
    <property type="project" value="UniProtKB-SubCell"/>
</dbReference>
<dbReference type="PROSITE" id="PS50110">
    <property type="entry name" value="RESPONSE_REGULATORY"/>
    <property type="match status" value="1"/>
</dbReference>
<dbReference type="SMART" id="SM01079">
    <property type="entry name" value="CHASE"/>
    <property type="match status" value="1"/>
</dbReference>
<keyword evidence="6 15" id="KW-0812">Transmembrane</keyword>
<feature type="domain" description="Histidine kinase" evidence="16">
    <location>
        <begin position="661"/>
        <end position="878"/>
    </location>
</feature>
<dbReference type="Gene3D" id="1.10.287.130">
    <property type="match status" value="1"/>
</dbReference>
<dbReference type="SUPFAM" id="SSF52172">
    <property type="entry name" value="CheY-like"/>
    <property type="match status" value="1"/>
</dbReference>
<evidence type="ECO:0000256" key="3">
    <source>
        <dbReference type="ARBA" id="ARBA00012438"/>
    </source>
</evidence>
<gene>
    <name evidence="20" type="ORF">OLMES_4815</name>
</gene>
<dbReference type="SMART" id="SM00388">
    <property type="entry name" value="HisKA"/>
    <property type="match status" value="1"/>
</dbReference>
<dbReference type="FunFam" id="3.30.565.10:FF:000078">
    <property type="entry name" value="Two-component sensor histidine kinase"/>
    <property type="match status" value="1"/>
</dbReference>
<dbReference type="CDD" id="cd17546">
    <property type="entry name" value="REC_hyHK_CKI1_RcsC-like"/>
    <property type="match status" value="1"/>
</dbReference>
<evidence type="ECO:0000256" key="1">
    <source>
        <dbReference type="ARBA" id="ARBA00000085"/>
    </source>
</evidence>
<dbReference type="InterPro" id="IPR004358">
    <property type="entry name" value="Sig_transdc_His_kin-like_C"/>
</dbReference>
<dbReference type="PANTHER" id="PTHR45339">
    <property type="entry name" value="HYBRID SIGNAL TRANSDUCTION HISTIDINE KINASE J"/>
    <property type="match status" value="1"/>
</dbReference>
<dbReference type="Pfam" id="PF00512">
    <property type="entry name" value="HisKA"/>
    <property type="match status" value="1"/>
</dbReference>
<name>A0A1Y0IHF2_9GAMM</name>
<dbReference type="Gene3D" id="3.30.565.10">
    <property type="entry name" value="Histidine kinase-like ATPase, C-terminal domain"/>
    <property type="match status" value="1"/>
</dbReference>
<comment type="subcellular location">
    <subcellularLocation>
        <location evidence="2">Membrane</location>
    </subcellularLocation>
</comment>
<dbReference type="OrthoDB" id="9797243at2"/>
<evidence type="ECO:0000256" key="2">
    <source>
        <dbReference type="ARBA" id="ARBA00004370"/>
    </source>
</evidence>
<feature type="domain" description="PAC" evidence="18">
    <location>
        <begin position="591"/>
        <end position="643"/>
    </location>
</feature>
<evidence type="ECO:0000256" key="13">
    <source>
        <dbReference type="PROSITE-ProRule" id="PRU00169"/>
    </source>
</evidence>
<dbReference type="PROSITE" id="PS50109">
    <property type="entry name" value="HIS_KIN"/>
    <property type="match status" value="1"/>
</dbReference>
<dbReference type="SUPFAM" id="SSF55785">
    <property type="entry name" value="PYP-like sensor domain (PAS domain)"/>
    <property type="match status" value="1"/>
</dbReference>
<feature type="transmembrane region" description="Helical" evidence="15">
    <location>
        <begin position="221"/>
        <end position="239"/>
    </location>
</feature>
<dbReference type="Gene3D" id="3.40.50.2300">
    <property type="match status" value="1"/>
</dbReference>
<dbReference type="CDD" id="cd00082">
    <property type="entry name" value="HisKA"/>
    <property type="match status" value="1"/>
</dbReference>
<feature type="transmembrane region" description="Helical" evidence="15">
    <location>
        <begin position="157"/>
        <end position="178"/>
    </location>
</feature>
<dbReference type="Gene3D" id="3.30.450.20">
    <property type="entry name" value="PAS domain"/>
    <property type="match status" value="1"/>
</dbReference>
<evidence type="ECO:0000259" key="19">
    <source>
        <dbReference type="PROSITE" id="PS50839"/>
    </source>
</evidence>
<evidence type="ECO:0000256" key="9">
    <source>
        <dbReference type="ARBA" id="ARBA00022840"/>
    </source>
</evidence>
<dbReference type="InterPro" id="IPR006189">
    <property type="entry name" value="CHASE_dom"/>
</dbReference>
<feature type="transmembrane region" description="Helical" evidence="15">
    <location>
        <begin position="115"/>
        <end position="136"/>
    </location>
</feature>
<dbReference type="InterPro" id="IPR035965">
    <property type="entry name" value="PAS-like_dom_sf"/>
</dbReference>
<dbReference type="InterPro" id="IPR011006">
    <property type="entry name" value="CheY-like_superfamily"/>
</dbReference>
<keyword evidence="7" id="KW-0547">Nucleotide-binding</keyword>
<keyword evidence="9" id="KW-0067">ATP-binding</keyword>
<protein>
    <recommendedName>
        <fullName evidence="3">histidine kinase</fullName>
        <ecNumber evidence="3">2.7.13.3</ecNumber>
    </recommendedName>
</protein>
<evidence type="ECO:0000256" key="7">
    <source>
        <dbReference type="ARBA" id="ARBA00022741"/>
    </source>
</evidence>
<dbReference type="Pfam" id="PF03924">
    <property type="entry name" value="CHASE"/>
    <property type="match status" value="1"/>
</dbReference>
<dbReference type="SUPFAM" id="SSF47384">
    <property type="entry name" value="Homodimeric domain of signal transducing histidine kinase"/>
    <property type="match status" value="1"/>
</dbReference>
<evidence type="ECO:0000256" key="4">
    <source>
        <dbReference type="ARBA" id="ARBA00022553"/>
    </source>
</evidence>
<keyword evidence="11" id="KW-0902">Two-component regulatory system</keyword>
<dbReference type="CDD" id="cd16922">
    <property type="entry name" value="HATPase_EvgS-ArcB-TorS-like"/>
    <property type="match status" value="1"/>
</dbReference>
<feature type="domain" description="Response regulatory" evidence="17">
    <location>
        <begin position="1044"/>
        <end position="1162"/>
    </location>
</feature>
<evidence type="ECO:0000256" key="15">
    <source>
        <dbReference type="SAM" id="Phobius"/>
    </source>
</evidence>
<dbReference type="Pfam" id="PF08447">
    <property type="entry name" value="PAS_3"/>
    <property type="match status" value="1"/>
</dbReference>
<dbReference type="InterPro" id="IPR003661">
    <property type="entry name" value="HisK_dim/P_dom"/>
</dbReference>
<dbReference type="InterPro" id="IPR036890">
    <property type="entry name" value="HATPase_C_sf"/>
</dbReference>
<feature type="domain" description="CHASE" evidence="19">
    <location>
        <begin position="315"/>
        <end position="405"/>
    </location>
</feature>
<comment type="catalytic activity">
    <reaction evidence="1">
        <text>ATP + protein L-histidine = ADP + protein N-phospho-L-histidine.</text>
        <dbReference type="EC" id="2.7.13.3"/>
    </reaction>
</comment>
<evidence type="ECO:0000256" key="6">
    <source>
        <dbReference type="ARBA" id="ARBA00022692"/>
    </source>
</evidence>
<dbReference type="AlphaFoldDB" id="A0A1Y0IHF2"/>
<dbReference type="Proteomes" id="UP000196027">
    <property type="component" value="Chromosome"/>
</dbReference>
<reference evidence="20 21" key="1">
    <citation type="submission" date="2017-05" db="EMBL/GenBank/DDBJ databases">
        <title>Genomic insights into alkan degradation activity of Oleiphilus messinensis.</title>
        <authorList>
            <person name="Kozyavkin S.A."/>
            <person name="Slesarev A.I."/>
            <person name="Golyshin P.N."/>
            <person name="Korzhenkov A."/>
            <person name="Golyshina O.N."/>
            <person name="Toshchakov S.V."/>
        </authorList>
    </citation>
    <scope>NUCLEOTIDE SEQUENCE [LARGE SCALE GENOMIC DNA]</scope>
    <source>
        <strain evidence="20 21">ME102</strain>
    </source>
</reference>
<dbReference type="Pfam" id="PF02518">
    <property type="entry name" value="HATPase_c"/>
    <property type="match status" value="1"/>
</dbReference>
<feature type="transmembrane region" description="Helical" evidence="15">
    <location>
        <begin position="48"/>
        <end position="68"/>
    </location>
</feature>
<evidence type="ECO:0000313" key="20">
    <source>
        <dbReference type="EMBL" id="ARU58804.1"/>
    </source>
</evidence>
<keyword evidence="14" id="KW-0175">Coiled coil</keyword>